<proteinExistence type="predicted"/>
<name>A0A383RH27_PAEAL</name>
<organism evidence="1 2">
    <name type="scientific">Paenibacillus alvei</name>
    <name type="common">Bacillus alvei</name>
    <dbReference type="NCBI Taxonomy" id="44250"/>
    <lineage>
        <taxon>Bacteria</taxon>
        <taxon>Bacillati</taxon>
        <taxon>Bacillota</taxon>
        <taxon>Bacilli</taxon>
        <taxon>Bacillales</taxon>
        <taxon>Paenibacillaceae</taxon>
        <taxon>Paenibacillus</taxon>
    </lineage>
</organism>
<protein>
    <submittedName>
        <fullName evidence="1">Uncharacterized protein</fullName>
    </submittedName>
</protein>
<sequence>MPYEAKTNWKYDDTVTEKDLNRIEQGLKDAHVAEYKDITLKPGVQVIEVDNDTPFNLGSIEGRTLVNLLGKNGRFVDLTKYLPDAVTAEKEGDYVKVTLNGSKERGTFRTPTTARVGEGAPKYLLVGVVNAGTAKSAHIELSDEVNYAISSNPITGTEDQVAFAIFDGSKTSRGMSVYSHILGSKDSYAYFKDLRVFEISDEDAHQLSTFSSVEVEGRFPYVDSITNVVNPYFRFISSNMFPPAYEFKINGKGLIIDDKYSFYFEAEGEENKGIFYDLVVLPNKKYGIHTLCNNPKGNIRVEYYKDLSTAGNKNYFLISPTYHMSNKYSYIITPPNCSCVRVYLSNEQEGIIPLAGQFKFSDFVMYPFAEAHPFANQTQSMWAADCQLAADPVGMKNPDMLFIGDCGLPYVLEKWKKKTLDGFHSYERAPVKNKGFKTVMISDFAIDSDSPLDNDDCGKLFATKFDGNQLKVSDIPIVDWTDSDLVRINSSYLYLSISNEDSGWGDDYEPTVDEIKAYFLGWKMYDSLSNPPGDGVYNRTDGLNKAWGYRRQNGTYGGGTSVLPASNSPKVIDGTHGLYKLQYLKTKPTIVAISKYETGLNISKGWNMVEVGSGVVIREKANVGADIYGNFYINHLNVSGTNLSYKTNKIMRVYQGLFGSSAWRVYADSRPNGKEYLYTLKENFDPTAVYYVTYTMLDPRLAVPISGSIAENLRGTVTNVAQWASDVDRRLSVVENQKAEKGVPSLIQLTPLNSYTGSTRYPDYLQGLFVRKDSAGYVWLYGLISGGIPGTAISILPKGFRPKHSLTFAVPFYSERNADGSGGEATTRIKIAPNGGIFSNTPIQLSAEKGEWISLHLPPYLAEQ</sequence>
<dbReference type="EMBL" id="LS992241">
    <property type="protein sequence ID" value="SYX85566.1"/>
    <property type="molecule type" value="Genomic_DNA"/>
</dbReference>
<evidence type="ECO:0000313" key="1">
    <source>
        <dbReference type="EMBL" id="SYX85566.1"/>
    </source>
</evidence>
<accession>A0A383RH27</accession>
<reference evidence="2" key="1">
    <citation type="submission" date="2018-08" db="EMBL/GenBank/DDBJ databases">
        <authorList>
            <person name="Chevrot R."/>
        </authorList>
    </citation>
    <scope>NUCLEOTIDE SEQUENCE [LARGE SCALE GENOMIC DNA]</scope>
</reference>
<dbReference type="RefSeq" id="WP_138187364.1">
    <property type="nucleotide sequence ID" value="NZ_LS992241.1"/>
</dbReference>
<dbReference type="AlphaFoldDB" id="A0A383RH27"/>
<evidence type="ECO:0000313" key="2">
    <source>
        <dbReference type="Proteomes" id="UP000304148"/>
    </source>
</evidence>
<gene>
    <name evidence="1" type="ORF">PBLR_13988</name>
</gene>
<dbReference type="Proteomes" id="UP000304148">
    <property type="component" value="Chromosome"/>
</dbReference>